<dbReference type="Proteomes" id="UP000753908">
    <property type="component" value="Unassembled WGS sequence"/>
</dbReference>
<evidence type="ECO:0000313" key="1">
    <source>
        <dbReference type="EMBL" id="MBW4544293.1"/>
    </source>
</evidence>
<protein>
    <submittedName>
        <fullName evidence="1">Uncharacterized protein</fullName>
    </submittedName>
</protein>
<dbReference type="EMBL" id="JAHHIF010000008">
    <property type="protein sequence ID" value="MBW4544293.1"/>
    <property type="molecule type" value="Genomic_DNA"/>
</dbReference>
<evidence type="ECO:0000313" key="2">
    <source>
        <dbReference type="Proteomes" id="UP000753908"/>
    </source>
</evidence>
<proteinExistence type="predicted"/>
<comment type="caution">
    <text evidence="1">The sequence shown here is derived from an EMBL/GenBank/DDBJ whole genome shotgun (WGS) entry which is preliminary data.</text>
</comment>
<reference evidence="1" key="2">
    <citation type="journal article" date="2022" name="Microbiol. Resour. Announc.">
        <title>Metagenome Sequencing to Explore Phylogenomics of Terrestrial Cyanobacteria.</title>
        <authorList>
            <person name="Ward R.D."/>
            <person name="Stajich J.E."/>
            <person name="Johansen J.R."/>
            <person name="Huntemann M."/>
            <person name="Clum A."/>
            <person name="Foster B."/>
            <person name="Foster B."/>
            <person name="Roux S."/>
            <person name="Palaniappan K."/>
            <person name="Varghese N."/>
            <person name="Mukherjee S."/>
            <person name="Reddy T.B.K."/>
            <person name="Daum C."/>
            <person name="Copeland A."/>
            <person name="Chen I.A."/>
            <person name="Ivanova N.N."/>
            <person name="Kyrpides N.C."/>
            <person name="Shapiro N."/>
            <person name="Eloe-Fadrosh E.A."/>
            <person name="Pietrasiak N."/>
        </authorList>
    </citation>
    <scope>NUCLEOTIDE SEQUENCE</scope>
    <source>
        <strain evidence="1">CPER-KK1</strain>
    </source>
</reference>
<organism evidence="1 2">
    <name type="scientific">Symplocastrum torsivum CPER-KK1</name>
    <dbReference type="NCBI Taxonomy" id="450513"/>
    <lineage>
        <taxon>Bacteria</taxon>
        <taxon>Bacillati</taxon>
        <taxon>Cyanobacteriota</taxon>
        <taxon>Cyanophyceae</taxon>
        <taxon>Oscillatoriophycideae</taxon>
        <taxon>Oscillatoriales</taxon>
        <taxon>Microcoleaceae</taxon>
        <taxon>Symplocastrum</taxon>
    </lineage>
</organism>
<reference evidence="1" key="1">
    <citation type="submission" date="2021-05" db="EMBL/GenBank/DDBJ databases">
        <authorList>
            <person name="Pietrasiak N."/>
            <person name="Ward R."/>
            <person name="Stajich J.E."/>
            <person name="Kurbessoian T."/>
        </authorList>
    </citation>
    <scope>NUCLEOTIDE SEQUENCE</scope>
    <source>
        <strain evidence="1">CPER-KK1</strain>
    </source>
</reference>
<dbReference type="AlphaFoldDB" id="A0A951PII9"/>
<accession>A0A951PII9</accession>
<sequence>MVKKKKTERIWIYKRTPDGWEVCLDGKTKGIVVKDGPAETPWRWKSQGKSEGLHHTRNEAAAALLQAYKER</sequence>
<gene>
    <name evidence="1" type="ORF">KME25_07620</name>
</gene>
<name>A0A951PII9_9CYAN</name>